<dbReference type="PANTHER" id="PTHR42773:SF1">
    <property type="entry name" value="METALLO-BETA-LACTAMASE FAMILY PROTEIN"/>
    <property type="match status" value="1"/>
</dbReference>
<dbReference type="GeneID" id="5727821"/>
<organism evidence="3 4">
    <name type="scientific">Chlamydomonas reinhardtii</name>
    <name type="common">Chlamydomonas smithii</name>
    <dbReference type="NCBI Taxonomy" id="3055"/>
    <lineage>
        <taxon>Eukaryota</taxon>
        <taxon>Viridiplantae</taxon>
        <taxon>Chlorophyta</taxon>
        <taxon>core chlorophytes</taxon>
        <taxon>Chlorophyceae</taxon>
        <taxon>CS clade</taxon>
        <taxon>Chlamydomonadales</taxon>
        <taxon>Chlamydomonadaceae</taxon>
        <taxon>Chlamydomonas</taxon>
    </lineage>
</organism>
<dbReference type="Gene3D" id="3.30.70.20">
    <property type="match status" value="1"/>
</dbReference>
<dbReference type="InterPro" id="IPR001279">
    <property type="entry name" value="Metallo-B-lactamas"/>
</dbReference>
<dbReference type="PANTHER" id="PTHR42773">
    <property type="entry name" value="METALLO-BETA-LACTAMASE-RELATED"/>
    <property type="match status" value="1"/>
</dbReference>
<proteinExistence type="predicted"/>
<dbReference type="Gramene" id="PNW69702">
    <property type="protein sequence ID" value="PNW69702"/>
    <property type="gene ID" value="CHLRE_24g755847v5"/>
</dbReference>
<dbReference type="Pfam" id="PF13370">
    <property type="entry name" value="Fer4_13"/>
    <property type="match status" value="1"/>
</dbReference>
<dbReference type="SMART" id="SM00849">
    <property type="entry name" value="Lactamase_B"/>
    <property type="match status" value="1"/>
</dbReference>
<dbReference type="OrthoDB" id="17458at2759"/>
<reference evidence="3 4" key="1">
    <citation type="journal article" date="2007" name="Science">
        <title>The Chlamydomonas genome reveals the evolution of key animal and plant functions.</title>
        <authorList>
            <person name="Merchant S.S."/>
            <person name="Prochnik S.E."/>
            <person name="Vallon O."/>
            <person name="Harris E.H."/>
            <person name="Karpowicz S.J."/>
            <person name="Witman G.B."/>
            <person name="Terry A."/>
            <person name="Salamov A."/>
            <person name="Fritz-Laylin L.K."/>
            <person name="Marechal-Drouard L."/>
            <person name="Marshall W.F."/>
            <person name="Qu L.H."/>
            <person name="Nelson D.R."/>
            <person name="Sanderfoot A.A."/>
            <person name="Spalding M.H."/>
            <person name="Kapitonov V.V."/>
            <person name="Ren Q."/>
            <person name="Ferris P."/>
            <person name="Lindquist E."/>
            <person name="Shapiro H."/>
            <person name="Lucas S.M."/>
            <person name="Grimwood J."/>
            <person name="Schmutz J."/>
            <person name="Cardol P."/>
            <person name="Cerutti H."/>
            <person name="Chanfreau G."/>
            <person name="Chen C.L."/>
            <person name="Cognat V."/>
            <person name="Croft M.T."/>
            <person name="Dent R."/>
            <person name="Dutcher S."/>
            <person name="Fernandez E."/>
            <person name="Fukuzawa H."/>
            <person name="Gonzalez-Ballester D."/>
            <person name="Gonzalez-Halphen D."/>
            <person name="Hallmann A."/>
            <person name="Hanikenne M."/>
            <person name="Hippler M."/>
            <person name="Inwood W."/>
            <person name="Jabbari K."/>
            <person name="Kalanon M."/>
            <person name="Kuras R."/>
            <person name="Lefebvre P.A."/>
            <person name="Lemaire S.D."/>
            <person name="Lobanov A.V."/>
            <person name="Lohr M."/>
            <person name="Manuell A."/>
            <person name="Meier I."/>
            <person name="Mets L."/>
            <person name="Mittag M."/>
            <person name="Mittelmeier T."/>
            <person name="Moroney J.V."/>
            <person name="Moseley J."/>
            <person name="Napoli C."/>
            <person name="Nedelcu A.M."/>
            <person name="Niyogi K."/>
            <person name="Novoselov S.V."/>
            <person name="Paulsen I.T."/>
            <person name="Pazour G."/>
            <person name="Purton S."/>
            <person name="Ral J.P."/>
            <person name="Riano-Pachon D.M."/>
            <person name="Riekhof W."/>
            <person name="Rymarquis L."/>
            <person name="Schroda M."/>
            <person name="Stern D."/>
            <person name="Umen J."/>
            <person name="Willows R."/>
            <person name="Wilson N."/>
            <person name="Zimmer S.L."/>
            <person name="Allmer J."/>
            <person name="Balk J."/>
            <person name="Bisova K."/>
            <person name="Chen C.J."/>
            <person name="Elias M."/>
            <person name="Gendler K."/>
            <person name="Hauser C."/>
            <person name="Lamb M.R."/>
            <person name="Ledford H."/>
            <person name="Long J.C."/>
            <person name="Minagawa J."/>
            <person name="Page M.D."/>
            <person name="Pan J."/>
            <person name="Pootakham W."/>
            <person name="Roje S."/>
            <person name="Rose A."/>
            <person name="Stahlberg E."/>
            <person name="Terauchi A.M."/>
            <person name="Yang P."/>
            <person name="Ball S."/>
            <person name="Bowler C."/>
            <person name="Dieckmann C.L."/>
            <person name="Gladyshev V.N."/>
            <person name="Green P."/>
            <person name="Jorgensen R."/>
            <person name="Mayfield S."/>
            <person name="Mueller-Roeber B."/>
            <person name="Rajamani S."/>
            <person name="Sayre R.T."/>
            <person name="Brokstein P."/>
            <person name="Dubchak I."/>
            <person name="Goodstein D."/>
            <person name="Hornick L."/>
            <person name="Huang Y.W."/>
            <person name="Jhaveri J."/>
            <person name="Luo Y."/>
            <person name="Martinez D."/>
            <person name="Ngau W.C."/>
            <person name="Otillar B."/>
            <person name="Poliakov A."/>
            <person name="Porter A."/>
            <person name="Szajkowski L."/>
            <person name="Werner G."/>
            <person name="Zhou K."/>
            <person name="Grigoriev I.V."/>
            <person name="Rokhsar D.S."/>
            <person name="Grossman A.R."/>
        </authorList>
    </citation>
    <scope>NUCLEOTIDE SEQUENCE [LARGE SCALE GENOMIC DNA]</scope>
    <source>
        <strain evidence="4">CC-503</strain>
    </source>
</reference>
<dbReference type="AlphaFoldDB" id="A0A2K3CN27"/>
<dbReference type="Pfam" id="PF00753">
    <property type="entry name" value="Lactamase_B"/>
    <property type="match status" value="1"/>
</dbReference>
<dbReference type="ExpressionAtlas" id="A0A2K3CN27">
    <property type="expression patterns" value="baseline and differential"/>
</dbReference>
<dbReference type="STRING" id="3055.A0A2K3CN27"/>
<accession>A0A2K3CN27</accession>
<evidence type="ECO:0000313" key="4">
    <source>
        <dbReference type="Proteomes" id="UP000006906"/>
    </source>
</evidence>
<feature type="compositionally biased region" description="Low complexity" evidence="1">
    <location>
        <begin position="175"/>
        <end position="186"/>
    </location>
</feature>
<gene>
    <name evidence="3" type="ORF">CHLRE_24g755847v5</name>
</gene>
<evidence type="ECO:0000313" key="3">
    <source>
        <dbReference type="EMBL" id="PNW69702.1"/>
    </source>
</evidence>
<dbReference type="Proteomes" id="UP000006906">
    <property type="component" value="Unassembled WGS sequence"/>
</dbReference>
<name>A0A2K3CN27_CHLRE</name>
<dbReference type="SUPFAM" id="SSF56281">
    <property type="entry name" value="Metallo-hydrolase/oxidoreductase"/>
    <property type="match status" value="1"/>
</dbReference>
<dbReference type="InParanoid" id="A0A2K3CN27"/>
<evidence type="ECO:0000259" key="2">
    <source>
        <dbReference type="SMART" id="SM00849"/>
    </source>
</evidence>
<dbReference type="InterPro" id="IPR036866">
    <property type="entry name" value="RibonucZ/Hydroxyglut_hydro"/>
</dbReference>
<protein>
    <recommendedName>
        <fullName evidence="2">Metallo-beta-lactamase domain-containing protein</fullName>
    </recommendedName>
</protein>
<dbReference type="RefSeq" id="XP_042914128.1">
    <property type="nucleotide sequence ID" value="XM_043072956.1"/>
</dbReference>
<dbReference type="FunCoup" id="A0A2K3CN27">
    <property type="interactions" value="64"/>
</dbReference>
<feature type="region of interest" description="Disordered" evidence="1">
    <location>
        <begin position="154"/>
        <end position="199"/>
    </location>
</feature>
<dbReference type="EMBL" id="KZ454951">
    <property type="protein sequence ID" value="PNW69702.1"/>
    <property type="molecule type" value="Genomic_DNA"/>
</dbReference>
<dbReference type="PaxDb" id="3055-EDO97084"/>
<dbReference type="KEGG" id="cre:CHLRE_24g755847v5"/>
<evidence type="ECO:0000256" key="1">
    <source>
        <dbReference type="SAM" id="MobiDB-lite"/>
    </source>
</evidence>
<sequence length="482" mass="49799">MSARAMCGLQPPASAGAAGAARGSSSQGFAGGSSSRTGAYWPLPVRCVGPASAAAASSRRLKVSVAAAMDWRNRHNEREARPENVAGSFFVDRTCIDCDTCRWMAPETFGRVGRQSAVVSQPTGHEARVRALQALLSCPTFSIHVTDRTSAELKAAQRGLPAPVPGLPPLPPLTPTTTPAQADAATMPPPASAPGAPGAAAAPAAAEAGAAGAAAAGAGEPVRACVYYTGWTTEKSFAGCPYLVVRPEGNILVDSPRFNAVLAARLAALGGVRHIFLTHRDDVGDHQAWADHFGAQRILHESECNSRQGTDKVEIKLRGEGPWVLTATGEVVPVAAAAAAGGAAGAGGGPGVQHQSDVEFVFTPGHTAGHVCMYYAPQQVLFSGDHLCSAEGEVEGGSQAALYVFEDFCWHDFRQQLRSVAALLAYDWLHVLPAHGRRAHLKDASARLAAVSQLLRQHGAEAEAAEAARVAAKAGVVATAGQ</sequence>
<dbReference type="Gene3D" id="3.60.15.10">
    <property type="entry name" value="Ribonuclease Z/Hydroxyacylglutathione hydrolase-like"/>
    <property type="match status" value="1"/>
</dbReference>
<keyword evidence="4" id="KW-1185">Reference proteome</keyword>
<dbReference type="CDD" id="cd07727">
    <property type="entry name" value="YmaE-like_MBL-fold"/>
    <property type="match status" value="1"/>
</dbReference>
<feature type="compositionally biased region" description="Pro residues" evidence="1">
    <location>
        <begin position="162"/>
        <end position="174"/>
    </location>
</feature>
<feature type="domain" description="Metallo-beta-lactamase" evidence="2">
    <location>
        <begin position="238"/>
        <end position="435"/>
    </location>
</feature>